<dbReference type="RefSeq" id="WP_211464735.1">
    <property type="nucleotide sequence ID" value="NZ_JAGSXH010000009.1"/>
</dbReference>
<gene>
    <name evidence="1" type="ORF">KGA66_04345</name>
</gene>
<name>A0A8J7WHF7_9ACTN</name>
<comment type="caution">
    <text evidence="1">The sequence shown here is derived from an EMBL/GenBank/DDBJ whole genome shotgun (WGS) entry which is preliminary data.</text>
</comment>
<reference evidence="1" key="1">
    <citation type="submission" date="2021-04" db="EMBL/GenBank/DDBJ databases">
        <title>Genome based classification of Actinospica acidithermotolerans sp. nov., an actinobacterium isolated from an Indonesian hot spring.</title>
        <authorList>
            <person name="Kusuma A.B."/>
            <person name="Putra K.E."/>
            <person name="Nafisah S."/>
            <person name="Loh J."/>
            <person name="Nouioui I."/>
            <person name="Goodfellow M."/>
        </authorList>
    </citation>
    <scope>NUCLEOTIDE SEQUENCE</scope>
    <source>
        <strain evidence="1">DSM 45618</strain>
    </source>
</reference>
<protein>
    <submittedName>
        <fullName evidence="1">Uncharacterized protein</fullName>
    </submittedName>
</protein>
<sequence>MELKELREQPVELLPGREALNHFKFVWANVEAYNKAMAVNMFSDHSSATAVALQSISIG</sequence>
<dbReference type="AlphaFoldDB" id="A0A8J7WHF7"/>
<dbReference type="Proteomes" id="UP000677913">
    <property type="component" value="Unassembled WGS sequence"/>
</dbReference>
<keyword evidence="2" id="KW-1185">Reference proteome</keyword>
<proteinExistence type="predicted"/>
<organism evidence="1 2">
    <name type="scientific">Actinocrinis puniceicyclus</name>
    <dbReference type="NCBI Taxonomy" id="977794"/>
    <lineage>
        <taxon>Bacteria</taxon>
        <taxon>Bacillati</taxon>
        <taxon>Actinomycetota</taxon>
        <taxon>Actinomycetes</taxon>
        <taxon>Catenulisporales</taxon>
        <taxon>Actinospicaceae</taxon>
        <taxon>Actinocrinis</taxon>
    </lineage>
</organism>
<evidence type="ECO:0000313" key="1">
    <source>
        <dbReference type="EMBL" id="MBS2962263.1"/>
    </source>
</evidence>
<dbReference type="EMBL" id="JAGSXH010000009">
    <property type="protein sequence ID" value="MBS2962263.1"/>
    <property type="molecule type" value="Genomic_DNA"/>
</dbReference>
<accession>A0A8J7WHF7</accession>
<evidence type="ECO:0000313" key="2">
    <source>
        <dbReference type="Proteomes" id="UP000677913"/>
    </source>
</evidence>